<organism evidence="2 3">
    <name type="scientific">Arthrobacter hankyongi</name>
    <dbReference type="NCBI Taxonomy" id="2904801"/>
    <lineage>
        <taxon>Bacteria</taxon>
        <taxon>Bacillati</taxon>
        <taxon>Actinomycetota</taxon>
        <taxon>Actinomycetes</taxon>
        <taxon>Micrococcales</taxon>
        <taxon>Micrococcaceae</taxon>
        <taxon>Arthrobacter</taxon>
    </lineage>
</organism>
<sequence>MTGVPGKPRILHGAFVEYGLSLPPLLVVFQYNPLQLTRNRELVFAPPAQPTPRATRARPNPAAPAPRPLRDFHGRKEFDDLNELRKQQLVTVQEQTIGFDVRLDATDKLNDGDGLAGQLGIAPQLSTLELMVQPKGEGVLAGLVGDLLGQRQDFIHPRRANPPLILFIFGRKRVLPVNINSLHITETEFSADLNPVRATVAVSLTVIEGNNAPFLASHLMTEAMSMLNLANIGDAANVVIPG</sequence>
<dbReference type="RefSeq" id="WP_237820703.1">
    <property type="nucleotide sequence ID" value="NZ_JAKLTQ010000006.1"/>
</dbReference>
<accession>A0ABS9L7E9</accession>
<protein>
    <submittedName>
        <fullName evidence="2">Uncharacterized protein</fullName>
    </submittedName>
</protein>
<reference evidence="2" key="1">
    <citation type="submission" date="2022-01" db="EMBL/GenBank/DDBJ databases">
        <authorList>
            <person name="Jo J.-H."/>
            <person name="Im W.-T."/>
        </authorList>
    </citation>
    <scope>NUCLEOTIDE SEQUENCE</scope>
    <source>
        <strain evidence="2">I2-34</strain>
    </source>
</reference>
<dbReference type="Proteomes" id="UP001165368">
    <property type="component" value="Unassembled WGS sequence"/>
</dbReference>
<name>A0ABS9L7E9_9MICC</name>
<proteinExistence type="predicted"/>
<comment type="caution">
    <text evidence="2">The sequence shown here is derived from an EMBL/GenBank/DDBJ whole genome shotgun (WGS) entry which is preliminary data.</text>
</comment>
<dbReference type="EMBL" id="JAKLTQ010000006">
    <property type="protein sequence ID" value="MCG2622428.1"/>
    <property type="molecule type" value="Genomic_DNA"/>
</dbReference>
<feature type="region of interest" description="Disordered" evidence="1">
    <location>
        <begin position="46"/>
        <end position="72"/>
    </location>
</feature>
<evidence type="ECO:0000313" key="2">
    <source>
        <dbReference type="EMBL" id="MCG2622428.1"/>
    </source>
</evidence>
<evidence type="ECO:0000256" key="1">
    <source>
        <dbReference type="SAM" id="MobiDB-lite"/>
    </source>
</evidence>
<feature type="compositionally biased region" description="Low complexity" evidence="1">
    <location>
        <begin position="51"/>
        <end position="60"/>
    </location>
</feature>
<gene>
    <name evidence="2" type="ORF">LVY72_10940</name>
</gene>
<evidence type="ECO:0000313" key="3">
    <source>
        <dbReference type="Proteomes" id="UP001165368"/>
    </source>
</evidence>
<keyword evidence="3" id="KW-1185">Reference proteome</keyword>